<dbReference type="Gene3D" id="4.10.860.10">
    <property type="entry name" value="UVR domain"/>
    <property type="match status" value="1"/>
</dbReference>
<dbReference type="GO" id="GO:0050897">
    <property type="term" value="F:cobalt ion binding"/>
    <property type="evidence" value="ECO:0007669"/>
    <property type="project" value="TreeGrafter"/>
</dbReference>
<evidence type="ECO:0000313" key="3">
    <source>
        <dbReference type="EMBL" id="PTQ51285.1"/>
    </source>
</evidence>
<feature type="coiled-coil region" evidence="1">
    <location>
        <begin position="143"/>
        <end position="182"/>
    </location>
</feature>
<proteinExistence type="predicted"/>
<sequence>MLCERCKKRPATVHITKVVGDQKVELHLCEECARELGELPPPFPEEFKPFVEGLQPFSSTFFPLPEMLQSFFGSLGGKEGSPREREDDLRCPKCGMTWREFREKGKFGCSECYEAFRPRLAPLFRRIHGASEHRGKSPARDPSSHLKKRLEELRAELRRKVEEEAYEEAARIRDEIRSLENELGGRTG</sequence>
<dbReference type="GO" id="GO:0008270">
    <property type="term" value="F:zinc ion binding"/>
    <property type="evidence" value="ECO:0007669"/>
    <property type="project" value="TreeGrafter"/>
</dbReference>
<accession>A0A2T5G553</accession>
<dbReference type="Proteomes" id="UP000244016">
    <property type="component" value="Unassembled WGS sequence"/>
</dbReference>
<dbReference type="GO" id="GO:0046870">
    <property type="term" value="F:cadmium ion binding"/>
    <property type="evidence" value="ECO:0007669"/>
    <property type="project" value="TreeGrafter"/>
</dbReference>
<name>A0A2T5G553_9BACL</name>
<evidence type="ECO:0000259" key="2">
    <source>
        <dbReference type="PROSITE" id="PS50151"/>
    </source>
</evidence>
<dbReference type="PANTHER" id="PTHR38430">
    <property type="entry name" value="PROTEIN-ARGININE KINASE ACTIVATOR PROTEIN"/>
    <property type="match status" value="1"/>
</dbReference>
<comment type="caution">
    <text evidence="3">The sequence shown here is derived from an EMBL/GenBank/DDBJ whole genome shotgun (WGS) entry which is preliminary data.</text>
</comment>
<protein>
    <submittedName>
        <fullName evidence="3">Nucleotide excision repair protein, with UvrB/UvrC motif</fullName>
    </submittedName>
</protein>
<organism evidence="3 4">
    <name type="scientific">Brockia lithotrophica</name>
    <dbReference type="NCBI Taxonomy" id="933949"/>
    <lineage>
        <taxon>Bacteria</taxon>
        <taxon>Bacillati</taxon>
        <taxon>Bacillota</taxon>
        <taxon>Bacilli</taxon>
        <taxon>Bacillales</taxon>
        <taxon>Bacillales Family X. Incertae Sedis</taxon>
        <taxon>Brockia</taxon>
    </lineage>
</organism>
<dbReference type="EMBL" id="PEBW01000006">
    <property type="protein sequence ID" value="PTQ51285.1"/>
    <property type="molecule type" value="Genomic_DNA"/>
</dbReference>
<feature type="domain" description="UVR" evidence="2">
    <location>
        <begin position="147"/>
        <end position="182"/>
    </location>
</feature>
<reference evidence="3 4" key="1">
    <citation type="submission" date="2017-08" db="EMBL/GenBank/DDBJ databases">
        <title>Burning lignite coal seam in the remote Altai Mountains harbors a hydrogen-driven thermophilic microbial community.</title>
        <authorList>
            <person name="Kadnikov V.V."/>
            <person name="Mardanov A.V."/>
            <person name="Ivasenko D."/>
            <person name="Beletsky A.V."/>
            <person name="Karnachuk O.V."/>
            <person name="Ravin N.V."/>
        </authorList>
    </citation>
    <scope>NUCLEOTIDE SEQUENCE [LARGE SCALE GENOMIC DNA]</scope>
    <source>
        <strain evidence="3">AL31</strain>
    </source>
</reference>
<keyword evidence="1" id="KW-0175">Coiled coil</keyword>
<gene>
    <name evidence="3" type="ORF">BLITH_0111</name>
</gene>
<dbReference type="SUPFAM" id="SSF46600">
    <property type="entry name" value="C-terminal UvrC-binding domain of UvrB"/>
    <property type="match status" value="1"/>
</dbReference>
<dbReference type="InterPro" id="IPR001943">
    <property type="entry name" value="UVR_dom"/>
</dbReference>
<dbReference type="InterPro" id="IPR025542">
    <property type="entry name" value="YacH"/>
</dbReference>
<dbReference type="GO" id="GO:0005507">
    <property type="term" value="F:copper ion binding"/>
    <property type="evidence" value="ECO:0007669"/>
    <property type="project" value="TreeGrafter"/>
</dbReference>
<evidence type="ECO:0000313" key="4">
    <source>
        <dbReference type="Proteomes" id="UP000244016"/>
    </source>
</evidence>
<dbReference type="InterPro" id="IPR036876">
    <property type="entry name" value="UVR_dom_sf"/>
</dbReference>
<evidence type="ECO:0000256" key="1">
    <source>
        <dbReference type="SAM" id="Coils"/>
    </source>
</evidence>
<dbReference type="PROSITE" id="PS50151">
    <property type="entry name" value="UVR"/>
    <property type="match status" value="1"/>
</dbReference>
<dbReference type="AlphaFoldDB" id="A0A2T5G553"/>
<dbReference type="Pfam" id="PF02151">
    <property type="entry name" value="UVR"/>
    <property type="match status" value="1"/>
</dbReference>
<dbReference type="PIRSF" id="PIRSF015034">
    <property type="entry name" value="YacH"/>
    <property type="match status" value="1"/>
</dbReference>
<dbReference type="GO" id="GO:1990170">
    <property type="term" value="P:stress response to cadmium ion"/>
    <property type="evidence" value="ECO:0007669"/>
    <property type="project" value="TreeGrafter"/>
</dbReference>
<dbReference type="GO" id="GO:1990169">
    <property type="term" value="P:stress response to copper ion"/>
    <property type="evidence" value="ECO:0007669"/>
    <property type="project" value="TreeGrafter"/>
</dbReference>
<dbReference type="PANTHER" id="PTHR38430:SF1">
    <property type="entry name" value="PROTEIN-ARGININE KINASE ACTIVATOR PROTEIN"/>
    <property type="match status" value="1"/>
</dbReference>